<feature type="disulfide bond" evidence="9">
    <location>
        <begin position="463"/>
        <end position="481"/>
    </location>
</feature>
<dbReference type="PROSITE" id="PS50240">
    <property type="entry name" value="TRYPSIN_DOM"/>
    <property type="match status" value="1"/>
</dbReference>
<evidence type="ECO:0000313" key="16">
    <source>
        <dbReference type="EMBL" id="KAF1758273.1"/>
    </source>
</evidence>
<dbReference type="InterPro" id="IPR002172">
    <property type="entry name" value="LDrepeatLR_classA_rpt"/>
</dbReference>
<reference evidence="16 17" key="1">
    <citation type="submission" date="2019-12" db="EMBL/GenBank/DDBJ databases">
        <title>Chromosome-level assembly of the Caenorhabditis remanei genome.</title>
        <authorList>
            <person name="Teterina A.A."/>
            <person name="Willis J.H."/>
            <person name="Phillips P.C."/>
        </authorList>
    </citation>
    <scope>NUCLEOTIDE SEQUENCE [LARGE SCALE GENOMIC DNA]</scope>
    <source>
        <strain evidence="16 17">PX506</strain>
        <tissue evidence="16">Whole organism</tissue>
    </source>
</reference>
<dbReference type="AlphaFoldDB" id="A0A6A5GUX5"/>
<feature type="domain" description="Peptidase S1" evidence="13">
    <location>
        <begin position="610"/>
        <end position="844"/>
    </location>
</feature>
<dbReference type="InterPro" id="IPR018114">
    <property type="entry name" value="TRYPSIN_HIS"/>
</dbReference>
<dbReference type="PROSITE" id="PS00135">
    <property type="entry name" value="TRYPSIN_SER"/>
    <property type="match status" value="1"/>
</dbReference>
<dbReference type="Pfam" id="PF00089">
    <property type="entry name" value="Trypsin"/>
    <property type="match status" value="1"/>
</dbReference>
<dbReference type="Pfam" id="PF00057">
    <property type="entry name" value="Ldl_recept_a"/>
    <property type="match status" value="1"/>
</dbReference>
<dbReference type="EMBL" id="WUAV01000004">
    <property type="protein sequence ID" value="KAF1758273.1"/>
    <property type="molecule type" value="Genomic_DNA"/>
</dbReference>
<dbReference type="InterPro" id="IPR036055">
    <property type="entry name" value="LDL_receptor-like_sf"/>
</dbReference>
<keyword evidence="4 11" id="KW-0378">Hydrolase</keyword>
<dbReference type="Gene3D" id="2.40.20.10">
    <property type="entry name" value="Plasminogen Kringle 4"/>
    <property type="match status" value="1"/>
</dbReference>
<evidence type="ECO:0000256" key="1">
    <source>
        <dbReference type="ARBA" id="ARBA00022572"/>
    </source>
</evidence>
<dbReference type="PANTHER" id="PTHR24252:SF7">
    <property type="entry name" value="HYALIN"/>
    <property type="match status" value="1"/>
</dbReference>
<evidence type="ECO:0000256" key="9">
    <source>
        <dbReference type="PROSITE-ProRule" id="PRU00124"/>
    </source>
</evidence>
<dbReference type="InterPro" id="IPR013806">
    <property type="entry name" value="Kringle-like"/>
</dbReference>
<evidence type="ECO:0000259" key="13">
    <source>
        <dbReference type="PROSITE" id="PS50240"/>
    </source>
</evidence>
<name>A0A6A5GUX5_CAERE</name>
<keyword evidence="2 11" id="KW-0645">Protease</keyword>
<accession>A0A6A5GUX5</accession>
<dbReference type="KEGG" id="crq:GCK72_014731"/>
<organism evidence="16 17">
    <name type="scientific">Caenorhabditis remanei</name>
    <name type="common">Caenorhabditis vulgaris</name>
    <dbReference type="NCBI Taxonomy" id="31234"/>
    <lineage>
        <taxon>Eukaryota</taxon>
        <taxon>Metazoa</taxon>
        <taxon>Ecdysozoa</taxon>
        <taxon>Nematoda</taxon>
        <taxon>Chromadorea</taxon>
        <taxon>Rhabditida</taxon>
        <taxon>Rhabditina</taxon>
        <taxon>Rhabditomorpha</taxon>
        <taxon>Rhabditoidea</taxon>
        <taxon>Rhabditidae</taxon>
        <taxon>Peloderinae</taxon>
        <taxon>Caenorhabditis</taxon>
    </lineage>
</organism>
<evidence type="ECO:0000256" key="11">
    <source>
        <dbReference type="RuleBase" id="RU363034"/>
    </source>
</evidence>
<evidence type="ECO:0000313" key="17">
    <source>
        <dbReference type="Proteomes" id="UP000483820"/>
    </source>
</evidence>
<evidence type="ECO:0000256" key="8">
    <source>
        <dbReference type="PROSITE-ProRule" id="PRU00121"/>
    </source>
</evidence>
<keyword evidence="5 11" id="KW-0720">Serine protease</keyword>
<dbReference type="Gene3D" id="4.10.400.10">
    <property type="entry name" value="Low-density Lipoprotein Receptor"/>
    <property type="match status" value="2"/>
</dbReference>
<dbReference type="Pfam" id="PF00024">
    <property type="entry name" value="PAN_1"/>
    <property type="match status" value="1"/>
</dbReference>
<dbReference type="CDD" id="cd00112">
    <property type="entry name" value="LDLa"/>
    <property type="match status" value="2"/>
</dbReference>
<dbReference type="GO" id="GO:0016020">
    <property type="term" value="C:membrane"/>
    <property type="evidence" value="ECO:0007669"/>
    <property type="project" value="InterPro"/>
</dbReference>
<dbReference type="SUPFAM" id="SSF56436">
    <property type="entry name" value="C-type lectin-like"/>
    <property type="match status" value="1"/>
</dbReference>
<dbReference type="PROSITE" id="PS01209">
    <property type="entry name" value="LDLRA_1"/>
    <property type="match status" value="2"/>
</dbReference>
<feature type="disulfide bond" evidence="9">
    <location>
        <begin position="475"/>
        <end position="490"/>
    </location>
</feature>
<dbReference type="InterPro" id="IPR009003">
    <property type="entry name" value="Peptidase_S1_PA"/>
</dbReference>
<dbReference type="Gene3D" id="3.50.4.10">
    <property type="entry name" value="Hepatocyte Growth Factor"/>
    <property type="match status" value="1"/>
</dbReference>
<feature type="domain" description="Apple" evidence="15">
    <location>
        <begin position="329"/>
        <end position="409"/>
    </location>
</feature>
<evidence type="ECO:0000256" key="2">
    <source>
        <dbReference type="ARBA" id="ARBA00022670"/>
    </source>
</evidence>
<feature type="disulfide bond" evidence="9">
    <location>
        <begin position="314"/>
        <end position="329"/>
    </location>
</feature>
<sequence>MKNSRIFDDILEVRSQNGLFFPLCSKSFHQKYGEQVCSLISSTFSSHSIVPLQQYTYSIGCTSSVCFTFLSAFCKTGIKVFCSSSLCSSGTLQLGNKCISISTVPVQGYSEANDYCSPFSLISSLKPSEIESIRDTILPFSLTDSRLFFTSGLRQGSTWKWANGDTVEQEISGNGRCLSYQSGSLVASDCDSEGYVFCESGRECIGKNRDYSGASNKTSNGISCLMWNDPSVLFQRDAELEILNHNFCRFIEQDGKKSATPVCYTKPNQLSECNIPNCPESLNDAIQLESGDSCTIGSFSCDNGSKCISEKFQCDYEVDCIDGTDEQNCEDYLQYYELIGAYRLIENIIEVWTFIPHVQGCARKCRESLLMCEAFSYEPKTQTCLLTDTSQTYSSLARKITSLYYRRRFSSKDVLFEVDNKTLYATKLSKKGRVCNENFSREKLSSICRILGFGCSQCQEAACSDGSCIRFRQLCDGNVDCESGDDEGDCTAKSFRLTNGTDTRGYLEVLFRAKWEPLCADHIDEKRANSVCYSMRLGERGSLLSTNSSLSSGFDVICDPDCILRRSTYCTRHARISCISENGVSSISQCGLRYVEVNARDASRSRIARVVGGFETIPGAFPWTAALRNKATKAHHCGASVLDKTHLITAAHCFEEDERVSSYEIVVGEWDNNRTDGREQVFGLQRIHYYPLYKDIFSHDIAILEIPYPGIEFNEYVQPICLPSKDFVYTPGRQCVVSGWGSMGLHYAQRLQAALIPIIDRFDCVNSSQIYTSMSRSAFCAGYLEGGIDSCQGDSGGPFACRREDGAFVLAGVISWGDGCAQKKQPGIYTMVAPYLSWINAIVNGENV</sequence>
<dbReference type="InterPro" id="IPR043504">
    <property type="entry name" value="Peptidase_S1_PA_chymotrypsin"/>
</dbReference>
<evidence type="ECO:0000256" key="7">
    <source>
        <dbReference type="ARBA" id="ARBA00023180"/>
    </source>
</evidence>
<comment type="caution">
    <text evidence="16">The sequence shown here is derived from an EMBL/GenBank/DDBJ whole genome shotgun (WGS) entry which is preliminary data.</text>
</comment>
<evidence type="ECO:0000256" key="4">
    <source>
        <dbReference type="ARBA" id="ARBA00022801"/>
    </source>
</evidence>
<dbReference type="SUPFAM" id="SSF56487">
    <property type="entry name" value="SRCR-like"/>
    <property type="match status" value="1"/>
</dbReference>
<dbReference type="InterPro" id="IPR003609">
    <property type="entry name" value="Pan_app"/>
</dbReference>
<dbReference type="InterPro" id="IPR033116">
    <property type="entry name" value="TRYPSIN_SER"/>
</dbReference>
<dbReference type="PROSITE" id="PS00134">
    <property type="entry name" value="TRYPSIN_HIS"/>
    <property type="match status" value="1"/>
</dbReference>
<dbReference type="InterPro" id="IPR000001">
    <property type="entry name" value="Kringle"/>
</dbReference>
<comment type="caution">
    <text evidence="10">Lacks conserved residue(s) required for the propagation of feature annotation.</text>
</comment>
<evidence type="ECO:0000259" key="14">
    <source>
        <dbReference type="PROSITE" id="PS50287"/>
    </source>
</evidence>
<evidence type="ECO:0000256" key="3">
    <source>
        <dbReference type="ARBA" id="ARBA00022737"/>
    </source>
</evidence>
<dbReference type="SUPFAM" id="SSF57424">
    <property type="entry name" value="LDL receptor-like module"/>
    <property type="match status" value="2"/>
</dbReference>
<evidence type="ECO:0000256" key="5">
    <source>
        <dbReference type="ARBA" id="ARBA00022825"/>
    </source>
</evidence>
<keyword evidence="7" id="KW-0325">Glycoprotein</keyword>
<dbReference type="Gene3D" id="3.10.250.10">
    <property type="entry name" value="SRCR-like domain"/>
    <property type="match status" value="1"/>
</dbReference>
<dbReference type="InterPro" id="IPR001254">
    <property type="entry name" value="Trypsin_dom"/>
</dbReference>
<dbReference type="InterPro" id="IPR038178">
    <property type="entry name" value="Kringle_sf"/>
</dbReference>
<keyword evidence="1 8" id="KW-0420">Kringle</keyword>
<dbReference type="PANTHER" id="PTHR24252">
    <property type="entry name" value="ACROSIN-RELATED"/>
    <property type="match status" value="1"/>
</dbReference>
<dbReference type="PROSITE" id="PS50948">
    <property type="entry name" value="PAN"/>
    <property type="match status" value="1"/>
</dbReference>
<dbReference type="Proteomes" id="UP000483820">
    <property type="component" value="Chromosome IV"/>
</dbReference>
<keyword evidence="3" id="KW-0677">Repeat</keyword>
<keyword evidence="6 8" id="KW-1015">Disulfide bond</keyword>
<evidence type="ECO:0000256" key="10">
    <source>
        <dbReference type="PROSITE-ProRule" id="PRU00196"/>
    </source>
</evidence>
<dbReference type="SUPFAM" id="SSF57440">
    <property type="entry name" value="Kringle-like"/>
    <property type="match status" value="1"/>
</dbReference>
<feature type="domain" description="Kringle" evidence="12">
    <location>
        <begin position="206"/>
        <end position="278"/>
    </location>
</feature>
<dbReference type="InterPro" id="IPR023415">
    <property type="entry name" value="LDLR_class-A_CS"/>
</dbReference>
<dbReference type="SMART" id="SM00473">
    <property type="entry name" value="PAN_AP"/>
    <property type="match status" value="1"/>
</dbReference>
<dbReference type="GO" id="GO:0006508">
    <property type="term" value="P:proteolysis"/>
    <property type="evidence" value="ECO:0007669"/>
    <property type="project" value="UniProtKB-KW"/>
</dbReference>
<dbReference type="CDD" id="cd00190">
    <property type="entry name" value="Tryp_SPc"/>
    <property type="match status" value="1"/>
</dbReference>
<dbReference type="SMART" id="SM00130">
    <property type="entry name" value="KR"/>
    <property type="match status" value="1"/>
</dbReference>
<dbReference type="FunFam" id="2.40.10.10:FF:000217">
    <property type="entry name" value="HGF/MSP/plasminogen-like protein"/>
    <property type="match status" value="1"/>
</dbReference>
<dbReference type="SMART" id="SM00202">
    <property type="entry name" value="SR"/>
    <property type="match status" value="1"/>
</dbReference>
<protein>
    <submittedName>
        <fullName evidence="16">Uncharacterized protein</fullName>
    </submittedName>
</protein>
<dbReference type="RefSeq" id="XP_053585203.1">
    <property type="nucleotide sequence ID" value="XM_053730431.1"/>
</dbReference>
<evidence type="ECO:0000259" key="15">
    <source>
        <dbReference type="PROSITE" id="PS50948"/>
    </source>
</evidence>
<dbReference type="GeneID" id="9828966"/>
<dbReference type="SMART" id="SM00020">
    <property type="entry name" value="Tryp_SPc"/>
    <property type="match status" value="1"/>
</dbReference>
<dbReference type="Gene3D" id="3.10.100.10">
    <property type="entry name" value="Mannose-Binding Protein A, subunit A"/>
    <property type="match status" value="1"/>
</dbReference>
<dbReference type="SUPFAM" id="SSF57414">
    <property type="entry name" value="Hairpin loop containing domain-like"/>
    <property type="match status" value="1"/>
</dbReference>
<dbReference type="Gene3D" id="2.40.10.10">
    <property type="entry name" value="Trypsin-like serine proteases"/>
    <property type="match status" value="1"/>
</dbReference>
<dbReference type="PROSITE" id="PS50068">
    <property type="entry name" value="LDLRA_2"/>
    <property type="match status" value="2"/>
</dbReference>
<dbReference type="PRINTS" id="PR00261">
    <property type="entry name" value="LDLRECEPTOR"/>
</dbReference>
<feature type="domain" description="SRCR" evidence="14">
    <location>
        <begin position="495"/>
        <end position="613"/>
    </location>
</feature>
<dbReference type="InterPro" id="IPR036772">
    <property type="entry name" value="SRCR-like_dom_sf"/>
</dbReference>
<evidence type="ECO:0000259" key="12">
    <source>
        <dbReference type="PROSITE" id="PS50070"/>
    </source>
</evidence>
<dbReference type="SMART" id="SM00192">
    <property type="entry name" value="LDLa"/>
    <property type="match status" value="2"/>
</dbReference>
<dbReference type="CTD" id="9828966"/>
<dbReference type="CDD" id="cd01099">
    <property type="entry name" value="PAN_AP_HGF"/>
    <property type="match status" value="1"/>
</dbReference>
<dbReference type="GO" id="GO:0004252">
    <property type="term" value="F:serine-type endopeptidase activity"/>
    <property type="evidence" value="ECO:0007669"/>
    <property type="project" value="InterPro"/>
</dbReference>
<proteinExistence type="predicted"/>
<dbReference type="SUPFAM" id="SSF50494">
    <property type="entry name" value="Trypsin-like serine proteases"/>
    <property type="match status" value="1"/>
</dbReference>
<gene>
    <name evidence="16" type="ORF">GCK72_014731</name>
</gene>
<dbReference type="InterPro" id="IPR016187">
    <property type="entry name" value="CTDL_fold"/>
</dbReference>
<dbReference type="PROSITE" id="PS50287">
    <property type="entry name" value="SRCR_2"/>
    <property type="match status" value="1"/>
</dbReference>
<feature type="disulfide bond" evidence="8">
    <location>
        <begin position="224"/>
        <end position="263"/>
    </location>
</feature>
<dbReference type="InterPro" id="IPR001190">
    <property type="entry name" value="SRCR"/>
</dbReference>
<dbReference type="PROSITE" id="PS50070">
    <property type="entry name" value="KRINGLE_2"/>
    <property type="match status" value="1"/>
</dbReference>
<dbReference type="InterPro" id="IPR016186">
    <property type="entry name" value="C-type_lectin-like/link_sf"/>
</dbReference>
<evidence type="ECO:0000256" key="6">
    <source>
        <dbReference type="ARBA" id="ARBA00023157"/>
    </source>
</evidence>